<feature type="domain" description="Histidine kinase/HSP90-like ATPase" evidence="5">
    <location>
        <begin position="244"/>
        <end position="338"/>
    </location>
</feature>
<feature type="transmembrane region" description="Helical" evidence="4">
    <location>
        <begin position="48"/>
        <end position="68"/>
    </location>
</feature>
<dbReference type="OrthoDB" id="227596at2"/>
<evidence type="ECO:0000313" key="7">
    <source>
        <dbReference type="Proteomes" id="UP000270343"/>
    </source>
</evidence>
<dbReference type="InterPro" id="IPR011712">
    <property type="entry name" value="Sig_transdc_His_kin_sub3_dim/P"/>
</dbReference>
<dbReference type="Pfam" id="PF07730">
    <property type="entry name" value="HisKA_3"/>
    <property type="match status" value="1"/>
</dbReference>
<keyword evidence="4" id="KW-0472">Membrane</keyword>
<keyword evidence="1" id="KW-0808">Transferase</keyword>
<evidence type="ECO:0000256" key="4">
    <source>
        <dbReference type="SAM" id="Phobius"/>
    </source>
</evidence>
<dbReference type="GO" id="GO:0000155">
    <property type="term" value="F:phosphorelay sensor kinase activity"/>
    <property type="evidence" value="ECO:0007669"/>
    <property type="project" value="InterPro"/>
</dbReference>
<dbReference type="GO" id="GO:0046983">
    <property type="term" value="F:protein dimerization activity"/>
    <property type="evidence" value="ECO:0007669"/>
    <property type="project" value="InterPro"/>
</dbReference>
<dbReference type="PANTHER" id="PTHR24421:SF57">
    <property type="entry name" value="HISTIDINE KINASE DIMERISATION AND PHOSPHOACCEPTOR REGION"/>
    <property type="match status" value="1"/>
</dbReference>
<organism evidence="6 7">
    <name type="scientific">Streptomyces klenkii</name>
    <dbReference type="NCBI Taxonomy" id="1420899"/>
    <lineage>
        <taxon>Bacteria</taxon>
        <taxon>Bacillati</taxon>
        <taxon>Actinomycetota</taxon>
        <taxon>Actinomycetes</taxon>
        <taxon>Kitasatosporales</taxon>
        <taxon>Streptomycetaceae</taxon>
        <taxon>Streptomyces</taxon>
    </lineage>
</organism>
<reference evidence="6 7" key="1">
    <citation type="journal article" date="2015" name="Antonie Van Leeuwenhoek">
        <title>Streptomyces klenkii sp. nov., isolated from deep marine sediment.</title>
        <authorList>
            <person name="Veyisoglu A."/>
            <person name="Sahin N."/>
        </authorList>
    </citation>
    <scope>NUCLEOTIDE SEQUENCE [LARGE SCALE GENOMIC DNA]</scope>
    <source>
        <strain evidence="6 7">KCTC 29202</strain>
    </source>
</reference>
<keyword evidence="4" id="KW-1133">Transmembrane helix</keyword>
<dbReference type="PANTHER" id="PTHR24421">
    <property type="entry name" value="NITRATE/NITRITE SENSOR PROTEIN NARX-RELATED"/>
    <property type="match status" value="1"/>
</dbReference>
<dbReference type="InterPro" id="IPR050482">
    <property type="entry name" value="Sensor_HK_TwoCompSys"/>
</dbReference>
<evidence type="ECO:0000256" key="3">
    <source>
        <dbReference type="ARBA" id="ARBA00023012"/>
    </source>
</evidence>
<dbReference type="Pfam" id="PF02518">
    <property type="entry name" value="HATPase_c"/>
    <property type="match status" value="1"/>
</dbReference>
<evidence type="ECO:0000256" key="2">
    <source>
        <dbReference type="ARBA" id="ARBA00022777"/>
    </source>
</evidence>
<dbReference type="CDD" id="cd16917">
    <property type="entry name" value="HATPase_UhpB-NarQ-NarX-like"/>
    <property type="match status" value="1"/>
</dbReference>
<dbReference type="InterPro" id="IPR036890">
    <property type="entry name" value="HATPase_C_sf"/>
</dbReference>
<evidence type="ECO:0000259" key="5">
    <source>
        <dbReference type="SMART" id="SM00387"/>
    </source>
</evidence>
<keyword evidence="7" id="KW-1185">Reference proteome</keyword>
<accession>A0A3B0BI65</accession>
<sequence>MCSRTARPATAQQSLALGTLGGLCIAVSLVSAVSYTANLLTDGHLPPRSVSTPSIALATGVLALLTCGLRRARRLLIMICCGFTVLSVDRLAHSTATDHAAIAFLLAASVYAVPAWPEMKVVLSRGRASAMVERQEHHAGLLAGELHDEVLQLLALTRRRLDAARALDDPGALRAAMEDASRTLDEQAGTLRRIIATVSPATVQGLGLAESVTFLAGQIAAENGLVVDVDVQGDRPHAGTGENGVNLAVYRVAQEALTNVVKHADARRITVALTCRDEDISLTVTDDGRGLGPNPPRATEGYGMQGMRWRCEAYGGTFSARTADTTGTVVRAVFPLRTCRKTRAS</sequence>
<evidence type="ECO:0000256" key="1">
    <source>
        <dbReference type="ARBA" id="ARBA00022679"/>
    </source>
</evidence>
<name>A0A3B0BI65_9ACTN</name>
<feature type="transmembrane region" description="Helical" evidence="4">
    <location>
        <begin position="99"/>
        <end position="117"/>
    </location>
</feature>
<comment type="caution">
    <text evidence="6">The sequence shown here is derived from an EMBL/GenBank/DDBJ whole genome shotgun (WGS) entry which is preliminary data.</text>
</comment>
<dbReference type="EMBL" id="RBAM01000005">
    <property type="protein sequence ID" value="RKN72560.1"/>
    <property type="molecule type" value="Genomic_DNA"/>
</dbReference>
<dbReference type="GO" id="GO:0016020">
    <property type="term" value="C:membrane"/>
    <property type="evidence" value="ECO:0007669"/>
    <property type="project" value="InterPro"/>
</dbReference>
<dbReference type="Proteomes" id="UP000270343">
    <property type="component" value="Unassembled WGS sequence"/>
</dbReference>
<dbReference type="SMART" id="SM00387">
    <property type="entry name" value="HATPase_c"/>
    <property type="match status" value="1"/>
</dbReference>
<dbReference type="RefSeq" id="WP_120755707.1">
    <property type="nucleotide sequence ID" value="NZ_JBIBGF010000006.1"/>
</dbReference>
<dbReference type="Gene3D" id="3.30.565.10">
    <property type="entry name" value="Histidine kinase-like ATPase, C-terminal domain"/>
    <property type="match status" value="1"/>
</dbReference>
<protein>
    <submittedName>
        <fullName evidence="6">Sensor histidine kinase</fullName>
    </submittedName>
</protein>
<keyword evidence="3" id="KW-0902">Two-component regulatory system</keyword>
<evidence type="ECO:0000313" key="6">
    <source>
        <dbReference type="EMBL" id="RKN72560.1"/>
    </source>
</evidence>
<proteinExistence type="predicted"/>
<keyword evidence="2 6" id="KW-0418">Kinase</keyword>
<dbReference type="InterPro" id="IPR003594">
    <property type="entry name" value="HATPase_dom"/>
</dbReference>
<gene>
    <name evidence="6" type="ORF">D7231_13755</name>
</gene>
<keyword evidence="4" id="KW-0812">Transmembrane</keyword>
<dbReference type="AlphaFoldDB" id="A0A3B0BI65"/>
<dbReference type="SUPFAM" id="SSF55874">
    <property type="entry name" value="ATPase domain of HSP90 chaperone/DNA topoisomerase II/histidine kinase"/>
    <property type="match status" value="1"/>
</dbReference>